<name>A0AAD9SCC7_PHOAM</name>
<sequence length="174" mass="18765">MTSDLQVDVYVAPAAPIGIKNEDPLKECFSPISCTLIQGPTSAVLVDTPATNELSEGLAEWIKKTAPGKKLRFIYTTHAHADHFLGNIIIQRQFPEAKCVTTSKVADAIKQDLAPGGLALWYQLFPDGQVPEGNTAPEALPADGRFAIDEHDFFGIDVPQGDIPASSFLHVPDL</sequence>
<dbReference type="Proteomes" id="UP001265746">
    <property type="component" value="Unassembled WGS sequence"/>
</dbReference>
<comment type="caution">
    <text evidence="2">The sequence shown here is derived from an EMBL/GenBank/DDBJ whole genome shotgun (WGS) entry which is preliminary data.</text>
</comment>
<evidence type="ECO:0000313" key="2">
    <source>
        <dbReference type="EMBL" id="KAK2604078.1"/>
    </source>
</evidence>
<gene>
    <name evidence="2" type="ORF">N8I77_007037</name>
</gene>
<protein>
    <recommendedName>
        <fullName evidence="1">Metallo-beta-lactamase domain-containing protein</fullName>
    </recommendedName>
</protein>
<dbReference type="Pfam" id="PF00753">
    <property type="entry name" value="Lactamase_B"/>
    <property type="match status" value="1"/>
</dbReference>
<accession>A0AAD9SCC7</accession>
<dbReference type="InterPro" id="IPR001279">
    <property type="entry name" value="Metallo-B-lactamas"/>
</dbReference>
<dbReference type="Gene3D" id="3.60.15.10">
    <property type="entry name" value="Ribonuclease Z/Hydroxyacylglutathione hydrolase-like"/>
    <property type="match status" value="1"/>
</dbReference>
<dbReference type="InterPro" id="IPR036866">
    <property type="entry name" value="RibonucZ/Hydroxyglut_hydro"/>
</dbReference>
<dbReference type="InterPro" id="IPR050855">
    <property type="entry name" value="NDM-1-like"/>
</dbReference>
<keyword evidence="3" id="KW-1185">Reference proteome</keyword>
<dbReference type="EMBL" id="JAUJFL010000004">
    <property type="protein sequence ID" value="KAK2604078.1"/>
    <property type="molecule type" value="Genomic_DNA"/>
</dbReference>
<proteinExistence type="predicted"/>
<dbReference type="PANTHER" id="PTHR42951:SF14">
    <property type="entry name" value="METALLO-BETA-LACTAMASE SUPERFAMILY PROTEIN"/>
    <property type="match status" value="1"/>
</dbReference>
<evidence type="ECO:0000313" key="3">
    <source>
        <dbReference type="Proteomes" id="UP001265746"/>
    </source>
</evidence>
<dbReference type="AlphaFoldDB" id="A0AAD9SCC7"/>
<evidence type="ECO:0000259" key="1">
    <source>
        <dbReference type="Pfam" id="PF00753"/>
    </source>
</evidence>
<dbReference type="PANTHER" id="PTHR42951">
    <property type="entry name" value="METALLO-BETA-LACTAMASE DOMAIN-CONTAINING"/>
    <property type="match status" value="1"/>
</dbReference>
<organism evidence="2 3">
    <name type="scientific">Phomopsis amygdali</name>
    <name type="common">Fusicoccum amygdali</name>
    <dbReference type="NCBI Taxonomy" id="1214568"/>
    <lineage>
        <taxon>Eukaryota</taxon>
        <taxon>Fungi</taxon>
        <taxon>Dikarya</taxon>
        <taxon>Ascomycota</taxon>
        <taxon>Pezizomycotina</taxon>
        <taxon>Sordariomycetes</taxon>
        <taxon>Sordariomycetidae</taxon>
        <taxon>Diaporthales</taxon>
        <taxon>Diaporthaceae</taxon>
        <taxon>Diaporthe</taxon>
    </lineage>
</organism>
<feature type="domain" description="Metallo-beta-lactamase" evidence="1">
    <location>
        <begin position="31"/>
        <end position="111"/>
    </location>
</feature>
<dbReference type="SUPFAM" id="SSF56281">
    <property type="entry name" value="Metallo-hydrolase/oxidoreductase"/>
    <property type="match status" value="1"/>
</dbReference>
<reference evidence="2" key="1">
    <citation type="submission" date="2023-06" db="EMBL/GenBank/DDBJ databases">
        <authorList>
            <person name="Noh H."/>
        </authorList>
    </citation>
    <scope>NUCLEOTIDE SEQUENCE</scope>
    <source>
        <strain evidence="2">DUCC20226</strain>
    </source>
</reference>